<evidence type="ECO:0000256" key="4">
    <source>
        <dbReference type="ARBA" id="ARBA00022842"/>
    </source>
</evidence>
<accession>A0A240UN84</accession>
<dbReference type="InterPro" id="IPR006439">
    <property type="entry name" value="HAD-SF_hydro_IA"/>
</dbReference>
<evidence type="ECO:0000256" key="1">
    <source>
        <dbReference type="ARBA" id="ARBA00001946"/>
    </source>
</evidence>
<dbReference type="PRINTS" id="PR00413">
    <property type="entry name" value="HADHALOGNASE"/>
</dbReference>
<dbReference type="Gene3D" id="3.40.50.1000">
    <property type="entry name" value="HAD superfamily/HAD-like"/>
    <property type="match status" value="1"/>
</dbReference>
<protein>
    <recommendedName>
        <fullName evidence="8">Haloacid dehalogenase</fullName>
    </recommendedName>
</protein>
<organism evidence="6 7">
    <name type="scientific">Kushneria marisflavi</name>
    <dbReference type="NCBI Taxonomy" id="157779"/>
    <lineage>
        <taxon>Bacteria</taxon>
        <taxon>Pseudomonadati</taxon>
        <taxon>Pseudomonadota</taxon>
        <taxon>Gammaproteobacteria</taxon>
        <taxon>Oceanospirillales</taxon>
        <taxon>Halomonadaceae</taxon>
        <taxon>Kushneria</taxon>
    </lineage>
</organism>
<dbReference type="PANTHER" id="PTHR46193:SF18">
    <property type="entry name" value="HEXITOL PHOSPHATASE B"/>
    <property type="match status" value="1"/>
</dbReference>
<gene>
    <name evidence="6" type="ORF">B9H00_05585</name>
</gene>
<dbReference type="EMBL" id="CP021358">
    <property type="protein sequence ID" value="ART62585.1"/>
    <property type="molecule type" value="Genomic_DNA"/>
</dbReference>
<dbReference type="InterPro" id="IPR023198">
    <property type="entry name" value="PGP-like_dom2"/>
</dbReference>
<keyword evidence="7" id="KW-1185">Reference proteome</keyword>
<dbReference type="PANTHER" id="PTHR46193">
    <property type="entry name" value="6-PHOSPHOGLUCONATE PHOSPHATASE"/>
    <property type="match status" value="1"/>
</dbReference>
<dbReference type="Proteomes" id="UP000194457">
    <property type="component" value="Chromosome"/>
</dbReference>
<dbReference type="GO" id="GO:0003824">
    <property type="term" value="F:catalytic activity"/>
    <property type="evidence" value="ECO:0007669"/>
    <property type="project" value="UniProtKB-ARBA"/>
</dbReference>
<name>A0A240UN84_9GAMM</name>
<dbReference type="InterPro" id="IPR051600">
    <property type="entry name" value="Beta-PGM-like"/>
</dbReference>
<dbReference type="SUPFAM" id="SSF56784">
    <property type="entry name" value="HAD-like"/>
    <property type="match status" value="1"/>
</dbReference>
<evidence type="ECO:0000256" key="2">
    <source>
        <dbReference type="ARBA" id="ARBA00006171"/>
    </source>
</evidence>
<dbReference type="SFLD" id="SFLDG01135">
    <property type="entry name" value="C1.5.6:_HAD__Beta-PGM__Phospha"/>
    <property type="match status" value="1"/>
</dbReference>
<evidence type="ECO:0000313" key="6">
    <source>
        <dbReference type="EMBL" id="ART62585.1"/>
    </source>
</evidence>
<dbReference type="Gene3D" id="1.10.150.240">
    <property type="entry name" value="Putative phosphatase, domain 2"/>
    <property type="match status" value="1"/>
</dbReference>
<comment type="similarity">
    <text evidence="2">Belongs to the HAD-like hydrolase superfamily. CbbY/CbbZ/Gph/YieH family.</text>
</comment>
<dbReference type="InterPro" id="IPR036412">
    <property type="entry name" value="HAD-like_sf"/>
</dbReference>
<dbReference type="KEGG" id="kma:B9H00_05585"/>
<dbReference type="SFLD" id="SFLDG01129">
    <property type="entry name" value="C1.5:_HAD__Beta-PGM__Phosphata"/>
    <property type="match status" value="1"/>
</dbReference>
<dbReference type="InterPro" id="IPR041492">
    <property type="entry name" value="HAD_2"/>
</dbReference>
<evidence type="ECO:0000313" key="7">
    <source>
        <dbReference type="Proteomes" id="UP000194457"/>
    </source>
</evidence>
<sequence>MRMILATNPVPCSCQRAPVTGPCRHTHTRSRCMQPTGKYCAVLFDFDGTLADSESAHHRVWNEILGEMGAHIDDEEYKRESSGVPVTQEVERLIQTRGLSISAKALVDRKVERTVASFTRDPIALMDHALEMLEWCREQGLPMALITGSGRQEIAPTLEHYDLTRFFDHIVTRNDVTHSKPHPECYLKGLSLCGIEAAQAVAIEDTCHGVNAAHAAGIDVIAIPNAYSRGQDVSRATVELESLAQARDWIDVRCVKRQP</sequence>
<dbReference type="Pfam" id="PF13419">
    <property type="entry name" value="HAD_2"/>
    <property type="match status" value="1"/>
</dbReference>
<evidence type="ECO:0000256" key="3">
    <source>
        <dbReference type="ARBA" id="ARBA00022723"/>
    </source>
</evidence>
<evidence type="ECO:0000256" key="5">
    <source>
        <dbReference type="ARBA" id="ARBA00023277"/>
    </source>
</evidence>
<comment type="cofactor">
    <cofactor evidence="1">
        <name>Mg(2+)</name>
        <dbReference type="ChEBI" id="CHEBI:18420"/>
    </cofactor>
</comment>
<dbReference type="AlphaFoldDB" id="A0A240UN84"/>
<dbReference type="InterPro" id="IPR023214">
    <property type="entry name" value="HAD_sf"/>
</dbReference>
<reference evidence="6 7" key="1">
    <citation type="submission" date="2017-05" db="EMBL/GenBank/DDBJ databases">
        <authorList>
            <person name="Song R."/>
            <person name="Chenine A.L."/>
            <person name="Ruprecht R.M."/>
        </authorList>
    </citation>
    <scope>NUCLEOTIDE SEQUENCE [LARGE SCALE GENOMIC DNA]</scope>
    <source>
        <strain evidence="6">SW32</strain>
    </source>
</reference>
<keyword evidence="5" id="KW-0119">Carbohydrate metabolism</keyword>
<keyword evidence="3" id="KW-0479">Metal-binding</keyword>
<dbReference type="SFLD" id="SFLDS00003">
    <property type="entry name" value="Haloacid_Dehalogenase"/>
    <property type="match status" value="1"/>
</dbReference>
<dbReference type="NCBIfam" id="TIGR01509">
    <property type="entry name" value="HAD-SF-IA-v3"/>
    <property type="match status" value="1"/>
</dbReference>
<keyword evidence="4" id="KW-0460">Magnesium</keyword>
<evidence type="ECO:0008006" key="8">
    <source>
        <dbReference type="Google" id="ProtNLM"/>
    </source>
</evidence>
<proteinExistence type="inferred from homology"/>
<dbReference type="GO" id="GO:0046872">
    <property type="term" value="F:metal ion binding"/>
    <property type="evidence" value="ECO:0007669"/>
    <property type="project" value="UniProtKB-KW"/>
</dbReference>